<dbReference type="AlphaFoldDB" id="A0AA87ZX22"/>
<comment type="caution">
    <text evidence="1">The sequence shown here is derived from an EMBL/GenBank/DDBJ whole genome shotgun (WGS) entry which is preliminary data.</text>
</comment>
<name>A0AA87ZX22_FICCA</name>
<sequence>MVKFVAAWFAYKESENAAEDINSGRESSLSRASLKSINDEFSEEECDRQNKICVIWVVKYALGFVDNTDKEKNVLVTTDFNNDDESTGYGHEATLEIVPISFIEQSLCLVDQSPAKDNF</sequence>
<gene>
    <name evidence="1" type="ORF">TIFTF001_009798</name>
</gene>
<organism evidence="1 2">
    <name type="scientific">Ficus carica</name>
    <name type="common">Common fig</name>
    <dbReference type="NCBI Taxonomy" id="3494"/>
    <lineage>
        <taxon>Eukaryota</taxon>
        <taxon>Viridiplantae</taxon>
        <taxon>Streptophyta</taxon>
        <taxon>Embryophyta</taxon>
        <taxon>Tracheophyta</taxon>
        <taxon>Spermatophyta</taxon>
        <taxon>Magnoliopsida</taxon>
        <taxon>eudicotyledons</taxon>
        <taxon>Gunneridae</taxon>
        <taxon>Pentapetalae</taxon>
        <taxon>rosids</taxon>
        <taxon>fabids</taxon>
        <taxon>Rosales</taxon>
        <taxon>Moraceae</taxon>
        <taxon>Ficeae</taxon>
        <taxon>Ficus</taxon>
    </lineage>
</organism>
<evidence type="ECO:0000313" key="1">
    <source>
        <dbReference type="EMBL" id="GMN40575.1"/>
    </source>
</evidence>
<evidence type="ECO:0000313" key="2">
    <source>
        <dbReference type="Proteomes" id="UP001187192"/>
    </source>
</evidence>
<proteinExistence type="predicted"/>
<dbReference type="Proteomes" id="UP001187192">
    <property type="component" value="Unassembled WGS sequence"/>
</dbReference>
<dbReference type="EMBL" id="BTGU01000011">
    <property type="protein sequence ID" value="GMN40575.1"/>
    <property type="molecule type" value="Genomic_DNA"/>
</dbReference>
<accession>A0AA87ZX22</accession>
<reference evidence="1" key="1">
    <citation type="submission" date="2023-07" db="EMBL/GenBank/DDBJ databases">
        <title>draft genome sequence of fig (Ficus carica).</title>
        <authorList>
            <person name="Takahashi T."/>
            <person name="Nishimura K."/>
        </authorList>
    </citation>
    <scope>NUCLEOTIDE SEQUENCE</scope>
</reference>
<keyword evidence="2" id="KW-1185">Reference proteome</keyword>
<protein>
    <submittedName>
        <fullName evidence="1">Uncharacterized protein</fullName>
    </submittedName>
</protein>